<dbReference type="EMBL" id="KN835654">
    <property type="protein sequence ID" value="KIK35177.1"/>
    <property type="molecule type" value="Genomic_DNA"/>
</dbReference>
<dbReference type="HOGENOM" id="CLU_2361142_0_0_1"/>
<dbReference type="AlphaFoldDB" id="A0A0D0ALN7"/>
<name>A0A0D0ALN7_9AGAM</name>
<proteinExistence type="predicted"/>
<dbReference type="Proteomes" id="UP000054485">
    <property type="component" value="Unassembled WGS sequence"/>
</dbReference>
<protein>
    <submittedName>
        <fullName evidence="1">Uncharacterized protein</fullName>
    </submittedName>
</protein>
<reference evidence="2" key="2">
    <citation type="submission" date="2015-01" db="EMBL/GenBank/DDBJ databases">
        <title>Evolutionary Origins and Diversification of the Mycorrhizal Mutualists.</title>
        <authorList>
            <consortium name="DOE Joint Genome Institute"/>
            <consortium name="Mycorrhizal Genomics Consortium"/>
            <person name="Kohler A."/>
            <person name="Kuo A."/>
            <person name="Nagy L.G."/>
            <person name="Floudas D."/>
            <person name="Copeland A."/>
            <person name="Barry K.W."/>
            <person name="Cichocki N."/>
            <person name="Veneault-Fourrey C."/>
            <person name="LaButti K."/>
            <person name="Lindquist E.A."/>
            <person name="Lipzen A."/>
            <person name="Lundell T."/>
            <person name="Morin E."/>
            <person name="Murat C."/>
            <person name="Riley R."/>
            <person name="Ohm R."/>
            <person name="Sun H."/>
            <person name="Tunlid A."/>
            <person name="Henrissat B."/>
            <person name="Grigoriev I.V."/>
            <person name="Hibbett D.S."/>
            <person name="Martin F."/>
        </authorList>
    </citation>
    <scope>NUCLEOTIDE SEQUENCE [LARGE SCALE GENOMIC DNA]</scope>
    <source>
        <strain evidence="2">UH-Slu-Lm8-n1</strain>
    </source>
</reference>
<keyword evidence="2" id="KW-1185">Reference proteome</keyword>
<evidence type="ECO:0000313" key="2">
    <source>
        <dbReference type="Proteomes" id="UP000054485"/>
    </source>
</evidence>
<gene>
    <name evidence="1" type="ORF">CY34DRAFT_596589</name>
</gene>
<organism evidence="1 2">
    <name type="scientific">Suillus luteus UH-Slu-Lm8-n1</name>
    <dbReference type="NCBI Taxonomy" id="930992"/>
    <lineage>
        <taxon>Eukaryota</taxon>
        <taxon>Fungi</taxon>
        <taxon>Dikarya</taxon>
        <taxon>Basidiomycota</taxon>
        <taxon>Agaricomycotina</taxon>
        <taxon>Agaricomycetes</taxon>
        <taxon>Agaricomycetidae</taxon>
        <taxon>Boletales</taxon>
        <taxon>Suillineae</taxon>
        <taxon>Suillaceae</taxon>
        <taxon>Suillus</taxon>
    </lineage>
</organism>
<accession>A0A0D0ALN7</accession>
<evidence type="ECO:0000313" key="1">
    <source>
        <dbReference type="EMBL" id="KIK35177.1"/>
    </source>
</evidence>
<sequence>MVSLKTRSWTAYRHGQIQGAILNDRYLSKQILFSPRTALDMETVPTLMRDEQCAFEPSSSRVGKHIQASLEMTAYFGFIHHSRRVDEIEIIRKILA</sequence>
<dbReference type="InParanoid" id="A0A0D0ALN7"/>
<reference evidence="1 2" key="1">
    <citation type="submission" date="2014-04" db="EMBL/GenBank/DDBJ databases">
        <authorList>
            <consortium name="DOE Joint Genome Institute"/>
            <person name="Kuo A."/>
            <person name="Ruytinx J."/>
            <person name="Rineau F."/>
            <person name="Colpaert J."/>
            <person name="Kohler A."/>
            <person name="Nagy L.G."/>
            <person name="Floudas D."/>
            <person name="Copeland A."/>
            <person name="Barry K.W."/>
            <person name="Cichocki N."/>
            <person name="Veneault-Fourrey C."/>
            <person name="LaButti K."/>
            <person name="Lindquist E.A."/>
            <person name="Lipzen A."/>
            <person name="Lundell T."/>
            <person name="Morin E."/>
            <person name="Murat C."/>
            <person name="Sun H."/>
            <person name="Tunlid A."/>
            <person name="Henrissat B."/>
            <person name="Grigoriev I.V."/>
            <person name="Hibbett D.S."/>
            <person name="Martin F."/>
            <person name="Nordberg H.P."/>
            <person name="Cantor M.N."/>
            <person name="Hua S.X."/>
        </authorList>
    </citation>
    <scope>NUCLEOTIDE SEQUENCE [LARGE SCALE GENOMIC DNA]</scope>
    <source>
        <strain evidence="1 2">UH-Slu-Lm8-n1</strain>
    </source>
</reference>